<gene>
    <name evidence="2" type="ORF">DYBT9275_02524</name>
</gene>
<proteinExistence type="predicted"/>
<name>A0A916NLH0_9BACT</name>
<evidence type="ECO:0000313" key="2">
    <source>
        <dbReference type="EMBL" id="CAG5000745.1"/>
    </source>
</evidence>
<comment type="caution">
    <text evidence="2">The sequence shown here is derived from an EMBL/GenBank/DDBJ whole genome shotgun (WGS) entry which is preliminary data.</text>
</comment>
<dbReference type="AlphaFoldDB" id="A0A916NLH0"/>
<keyword evidence="3" id="KW-1185">Reference proteome</keyword>
<accession>A0A916NLH0</accession>
<feature type="chain" id="PRO_5037908180" evidence="1">
    <location>
        <begin position="25"/>
        <end position="138"/>
    </location>
</feature>
<evidence type="ECO:0000256" key="1">
    <source>
        <dbReference type="SAM" id="SignalP"/>
    </source>
</evidence>
<sequence>MIKAFPKYFLVLCILLLSTCYCLSSDLHPKYSCCSIENQASLSEYSAYGNAPHHPLLLPKYCTPNFRTTPKIFSKNDEEENFVFSRLRKWAGTSHYFTSFYPTKRRDYFYFPKTLSSARTSCFYTSTDTCILFRVIRI</sequence>
<organism evidence="2 3">
    <name type="scientific">Dyadobacter helix</name>
    <dbReference type="NCBI Taxonomy" id="2822344"/>
    <lineage>
        <taxon>Bacteria</taxon>
        <taxon>Pseudomonadati</taxon>
        <taxon>Bacteroidota</taxon>
        <taxon>Cytophagia</taxon>
        <taxon>Cytophagales</taxon>
        <taxon>Spirosomataceae</taxon>
        <taxon>Dyadobacter</taxon>
    </lineage>
</organism>
<reference evidence="2" key="1">
    <citation type="submission" date="2021-04" db="EMBL/GenBank/DDBJ databases">
        <authorList>
            <person name="Rodrigo-Torres L."/>
            <person name="Arahal R. D."/>
            <person name="Lucena T."/>
        </authorList>
    </citation>
    <scope>NUCLEOTIDE SEQUENCE</scope>
    <source>
        <strain evidence="2">CECT 9275</strain>
    </source>
</reference>
<dbReference type="EMBL" id="CAJRAF010000002">
    <property type="protein sequence ID" value="CAG5000745.1"/>
    <property type="molecule type" value="Genomic_DNA"/>
</dbReference>
<feature type="signal peptide" evidence="1">
    <location>
        <begin position="1"/>
        <end position="24"/>
    </location>
</feature>
<dbReference type="Proteomes" id="UP000680038">
    <property type="component" value="Unassembled WGS sequence"/>
</dbReference>
<evidence type="ECO:0000313" key="3">
    <source>
        <dbReference type="Proteomes" id="UP000680038"/>
    </source>
</evidence>
<keyword evidence="1" id="KW-0732">Signal</keyword>
<protein>
    <submittedName>
        <fullName evidence="2">Uncharacterized protein</fullName>
    </submittedName>
</protein>